<reference evidence="2" key="1">
    <citation type="journal article" date="2019" name="Int. J. Syst. Evol. Microbiol.">
        <title>The Global Catalogue of Microorganisms (GCM) 10K type strain sequencing project: providing services to taxonomists for standard genome sequencing and annotation.</title>
        <authorList>
            <consortium name="The Broad Institute Genomics Platform"/>
            <consortium name="The Broad Institute Genome Sequencing Center for Infectious Disease"/>
            <person name="Wu L."/>
            <person name="Ma J."/>
        </authorList>
    </citation>
    <scope>NUCLEOTIDE SEQUENCE [LARGE SCALE GENOMIC DNA]</scope>
    <source>
        <strain evidence="2">JCM 17924</strain>
    </source>
</reference>
<sequence>MTLPFGVPVGYEFVRPNGTVVAAVELMARGRVWLSPSLSPEVKGPVAAAVTSMLMQQ</sequence>
<accession>A0ABP8IYB0</accession>
<organism evidence="1 2">
    <name type="scientific">Hymenobacter koreensis</name>
    <dbReference type="NCBI Taxonomy" id="1084523"/>
    <lineage>
        <taxon>Bacteria</taxon>
        <taxon>Pseudomonadati</taxon>
        <taxon>Bacteroidota</taxon>
        <taxon>Cytophagia</taxon>
        <taxon>Cytophagales</taxon>
        <taxon>Hymenobacteraceae</taxon>
        <taxon>Hymenobacter</taxon>
    </lineage>
</organism>
<name>A0ABP8IYB0_9BACT</name>
<dbReference type="RefSeq" id="WP_345222711.1">
    <property type="nucleotide sequence ID" value="NZ_BAABHA010000002.1"/>
</dbReference>
<dbReference type="EMBL" id="BAABHA010000002">
    <property type="protein sequence ID" value="GAA4378332.1"/>
    <property type="molecule type" value="Genomic_DNA"/>
</dbReference>
<gene>
    <name evidence="1" type="ORF">GCM10023186_14750</name>
</gene>
<protein>
    <submittedName>
        <fullName evidence="1">Uncharacterized protein</fullName>
    </submittedName>
</protein>
<keyword evidence="2" id="KW-1185">Reference proteome</keyword>
<proteinExistence type="predicted"/>
<evidence type="ECO:0000313" key="1">
    <source>
        <dbReference type="EMBL" id="GAA4378332.1"/>
    </source>
</evidence>
<comment type="caution">
    <text evidence="1">The sequence shown here is derived from an EMBL/GenBank/DDBJ whole genome shotgun (WGS) entry which is preliminary data.</text>
</comment>
<dbReference type="Proteomes" id="UP001500454">
    <property type="component" value="Unassembled WGS sequence"/>
</dbReference>
<evidence type="ECO:0000313" key="2">
    <source>
        <dbReference type="Proteomes" id="UP001500454"/>
    </source>
</evidence>